<name>E3H6D7_ILYPC</name>
<dbReference type="KEGG" id="ipo:Ilyop_0562"/>
<dbReference type="HOGENOM" id="CLU_020844_2_0_0"/>
<dbReference type="EMBL" id="CP002281">
    <property type="protein sequence ID" value="ADO82350.1"/>
    <property type="molecule type" value="Genomic_DNA"/>
</dbReference>
<keyword evidence="6" id="KW-0032">Aminotransferase</keyword>
<dbReference type="GO" id="GO:0008652">
    <property type="term" value="P:amino acid biosynthetic process"/>
    <property type="evidence" value="ECO:0007669"/>
    <property type="project" value="UniProtKB-ARBA"/>
</dbReference>
<gene>
    <name evidence="6" type="ordered locus">Ilyop_0562</name>
</gene>
<dbReference type="Gene3D" id="3.30.470.10">
    <property type="match status" value="1"/>
</dbReference>
<sequence length="257" mass="29938">MNYLNGKYTETNFSEGELYGTGLFETICICNKKPEYLSDHYERLYKGGHSLDISFEMPYKEFQEIILDFISKFELDNFALRFTLLKRGTGYDILINTRKLAYSDEDYQRGFSLKTSPLRKNPTSSLTYIKSTCYSDNLISLKNSRSLGFDESLHLNFIEEICEGAISNIFFIKDGTVKTPATECGLLPGIMRNKVIEKLKEENIPYEEGHYHLSQLIEADEVFITNSLMHIMWVNKLDDKIYFKRKITDKISNFFNK</sequence>
<dbReference type="GO" id="GO:0008483">
    <property type="term" value="F:transaminase activity"/>
    <property type="evidence" value="ECO:0007669"/>
    <property type="project" value="UniProtKB-KW"/>
</dbReference>
<dbReference type="OrthoDB" id="9805628at2"/>
<comment type="cofactor">
    <cofactor evidence="1 5">
        <name>pyridoxal 5'-phosphate</name>
        <dbReference type="ChEBI" id="CHEBI:597326"/>
    </cofactor>
</comment>
<dbReference type="AlphaFoldDB" id="E3H6D7"/>
<protein>
    <submittedName>
        <fullName evidence="6">Aminotransferase class IV</fullName>
    </submittedName>
</protein>
<dbReference type="InterPro" id="IPR036038">
    <property type="entry name" value="Aminotransferase-like"/>
</dbReference>
<dbReference type="SUPFAM" id="SSF56752">
    <property type="entry name" value="D-aminoacid aminotransferase-like PLP-dependent enzymes"/>
    <property type="match status" value="1"/>
</dbReference>
<evidence type="ECO:0000256" key="4">
    <source>
        <dbReference type="RuleBase" id="RU004106"/>
    </source>
</evidence>
<proteinExistence type="inferred from homology"/>
<dbReference type="Proteomes" id="UP000006875">
    <property type="component" value="Chromosome"/>
</dbReference>
<dbReference type="FunFam" id="3.20.10.10:FF:000002">
    <property type="entry name" value="D-alanine aminotransferase"/>
    <property type="match status" value="1"/>
</dbReference>
<dbReference type="PROSITE" id="PS00770">
    <property type="entry name" value="AA_TRANSFER_CLASS_4"/>
    <property type="match status" value="1"/>
</dbReference>
<keyword evidence="6" id="KW-0808">Transferase</keyword>
<keyword evidence="7" id="KW-1185">Reference proteome</keyword>
<dbReference type="InterPro" id="IPR043132">
    <property type="entry name" value="BCAT-like_C"/>
</dbReference>
<dbReference type="GO" id="GO:0046394">
    <property type="term" value="P:carboxylic acid biosynthetic process"/>
    <property type="evidence" value="ECO:0007669"/>
    <property type="project" value="UniProtKB-ARBA"/>
</dbReference>
<dbReference type="InterPro" id="IPR050571">
    <property type="entry name" value="Class-IV_PLP-Dep_Aminotrnsfr"/>
</dbReference>
<comment type="similarity">
    <text evidence="2 4">Belongs to the class-IV pyridoxal-phosphate-dependent aminotransferase family.</text>
</comment>
<evidence type="ECO:0000313" key="6">
    <source>
        <dbReference type="EMBL" id="ADO82350.1"/>
    </source>
</evidence>
<keyword evidence="3 5" id="KW-0663">Pyridoxal phosphate</keyword>
<evidence type="ECO:0000256" key="2">
    <source>
        <dbReference type="ARBA" id="ARBA00009320"/>
    </source>
</evidence>
<dbReference type="InterPro" id="IPR001544">
    <property type="entry name" value="Aminotrans_IV"/>
</dbReference>
<dbReference type="Gene3D" id="3.20.10.10">
    <property type="entry name" value="D-amino Acid Aminotransferase, subunit A, domain 2"/>
    <property type="match status" value="1"/>
</dbReference>
<organism evidence="6 7">
    <name type="scientific">Ilyobacter polytropus (strain ATCC 51220 / DSM 2926 / LMG 16218 / CuHBu1)</name>
    <dbReference type="NCBI Taxonomy" id="572544"/>
    <lineage>
        <taxon>Bacteria</taxon>
        <taxon>Fusobacteriati</taxon>
        <taxon>Fusobacteriota</taxon>
        <taxon>Fusobacteriia</taxon>
        <taxon>Fusobacteriales</taxon>
        <taxon>Fusobacteriaceae</taxon>
        <taxon>Ilyobacter</taxon>
    </lineage>
</organism>
<evidence type="ECO:0000313" key="7">
    <source>
        <dbReference type="Proteomes" id="UP000006875"/>
    </source>
</evidence>
<evidence type="ECO:0000256" key="5">
    <source>
        <dbReference type="RuleBase" id="RU004516"/>
    </source>
</evidence>
<evidence type="ECO:0000256" key="3">
    <source>
        <dbReference type="ARBA" id="ARBA00022898"/>
    </source>
</evidence>
<reference evidence="6 7" key="1">
    <citation type="journal article" date="2010" name="Stand. Genomic Sci.">
        <title>Complete genome sequence of Ilyobacter polytropus type strain (CuHbu1).</title>
        <authorList>
            <person name="Sikorski J."/>
            <person name="Chertkov O."/>
            <person name="Lapidus A."/>
            <person name="Nolan M."/>
            <person name="Lucas S."/>
            <person name="Del Rio T.G."/>
            <person name="Tice H."/>
            <person name="Cheng J.F."/>
            <person name="Tapia R."/>
            <person name="Han C."/>
            <person name="Goodwin L."/>
            <person name="Pitluck S."/>
            <person name="Liolios K."/>
            <person name="Ivanova N."/>
            <person name="Mavromatis K."/>
            <person name="Mikhailova N."/>
            <person name="Pati A."/>
            <person name="Chen A."/>
            <person name="Palaniappan K."/>
            <person name="Land M."/>
            <person name="Hauser L."/>
            <person name="Chang Y.J."/>
            <person name="Jeffries C.D."/>
            <person name="Brambilla E."/>
            <person name="Yasawong M."/>
            <person name="Rohde M."/>
            <person name="Pukall R."/>
            <person name="Spring S."/>
            <person name="Goker M."/>
            <person name="Woyke T."/>
            <person name="Bristow J."/>
            <person name="Eisen J.A."/>
            <person name="Markowitz V."/>
            <person name="Hugenholtz P."/>
            <person name="Kyrpides N.C."/>
            <person name="Klenk H.P."/>
        </authorList>
    </citation>
    <scope>NUCLEOTIDE SEQUENCE [LARGE SCALE GENOMIC DNA]</scope>
    <source>
        <strain evidence="7">ATCC 51220 / DSM 2926 / LMG 16218 / CuHBu1</strain>
    </source>
</reference>
<dbReference type="PANTHER" id="PTHR42743">
    <property type="entry name" value="AMINO-ACID AMINOTRANSFERASE"/>
    <property type="match status" value="1"/>
</dbReference>
<accession>E3H6D7</accession>
<dbReference type="RefSeq" id="WP_013387020.1">
    <property type="nucleotide sequence ID" value="NC_014632.1"/>
</dbReference>
<dbReference type="InterPro" id="IPR043131">
    <property type="entry name" value="BCAT-like_N"/>
</dbReference>
<dbReference type="STRING" id="572544.Ilyop_0562"/>
<dbReference type="InterPro" id="IPR018300">
    <property type="entry name" value="Aminotrans_IV_CS"/>
</dbReference>
<dbReference type="Pfam" id="PF01063">
    <property type="entry name" value="Aminotran_4"/>
    <property type="match status" value="1"/>
</dbReference>
<dbReference type="PANTHER" id="PTHR42743:SF11">
    <property type="entry name" value="AMINODEOXYCHORISMATE LYASE"/>
    <property type="match status" value="1"/>
</dbReference>
<dbReference type="GO" id="GO:0005829">
    <property type="term" value="C:cytosol"/>
    <property type="evidence" value="ECO:0007669"/>
    <property type="project" value="TreeGrafter"/>
</dbReference>
<dbReference type="CDD" id="cd00449">
    <property type="entry name" value="PLPDE_IV"/>
    <property type="match status" value="1"/>
</dbReference>
<evidence type="ECO:0000256" key="1">
    <source>
        <dbReference type="ARBA" id="ARBA00001933"/>
    </source>
</evidence>
<dbReference type="eggNOG" id="COG0115">
    <property type="taxonomic scope" value="Bacteria"/>
</dbReference>